<protein>
    <submittedName>
        <fullName evidence="1">Uncharacterized protein</fullName>
    </submittedName>
</protein>
<keyword evidence="2" id="KW-1185">Reference proteome</keyword>
<sequence length="148" mass="16672">MPRRLVVDGTTWLWSVRHRHRNRHDDCRESLTLRRADAPHAQLRLVFRAVPGRLIRDAYWPSGALGDTHGNNLNLHEPGVVRRFLDEASARGLLPTAHGVHEVDGWPLFDALAVRASPGQDQRPVRPSSRAVAAVPAVEVRRTLRPSR</sequence>
<reference evidence="2" key="1">
    <citation type="journal article" date="2019" name="Int. J. Syst. Evol. Microbiol.">
        <title>The Global Catalogue of Microorganisms (GCM) 10K type strain sequencing project: providing services to taxonomists for standard genome sequencing and annotation.</title>
        <authorList>
            <consortium name="The Broad Institute Genomics Platform"/>
            <consortium name="The Broad Institute Genome Sequencing Center for Infectious Disease"/>
            <person name="Wu L."/>
            <person name="Ma J."/>
        </authorList>
    </citation>
    <scope>NUCLEOTIDE SEQUENCE [LARGE SCALE GENOMIC DNA]</scope>
    <source>
        <strain evidence="2">JCM 5062</strain>
    </source>
</reference>
<evidence type="ECO:0000313" key="1">
    <source>
        <dbReference type="EMBL" id="GAA2477352.1"/>
    </source>
</evidence>
<accession>A0ABP5Y9R8</accession>
<dbReference type="Proteomes" id="UP001499942">
    <property type="component" value="Unassembled WGS sequence"/>
</dbReference>
<comment type="caution">
    <text evidence="1">The sequence shown here is derived from an EMBL/GenBank/DDBJ whole genome shotgun (WGS) entry which is preliminary data.</text>
</comment>
<proteinExistence type="predicted"/>
<evidence type="ECO:0000313" key="2">
    <source>
        <dbReference type="Proteomes" id="UP001499942"/>
    </source>
</evidence>
<gene>
    <name evidence="1" type="ORF">GCM10010393_04380</name>
</gene>
<name>A0ABP5Y9R8_9ACTN</name>
<dbReference type="EMBL" id="BAAASR010000002">
    <property type="protein sequence ID" value="GAA2477352.1"/>
    <property type="molecule type" value="Genomic_DNA"/>
</dbReference>
<organism evidence="1 2">
    <name type="scientific">Streptomyces gobitricini</name>
    <dbReference type="NCBI Taxonomy" id="68211"/>
    <lineage>
        <taxon>Bacteria</taxon>
        <taxon>Bacillati</taxon>
        <taxon>Actinomycetota</taxon>
        <taxon>Actinomycetes</taxon>
        <taxon>Kitasatosporales</taxon>
        <taxon>Streptomycetaceae</taxon>
        <taxon>Streptomyces</taxon>
    </lineage>
</organism>